<dbReference type="EMBL" id="CP014578">
    <property type="protein sequence ID" value="ANB72704.1"/>
    <property type="molecule type" value="Genomic_DNA"/>
</dbReference>
<feature type="transmembrane region" description="Helical" evidence="7">
    <location>
        <begin position="6"/>
        <end position="27"/>
    </location>
</feature>
<keyword evidence="3" id="KW-0375">Hydrogen ion transport</keyword>
<name>A0A160FKD0_9BURK</name>
<dbReference type="KEGG" id="buz:AYM40_10240"/>
<keyword evidence="4" id="KW-0406">Ion transport</keyword>
<dbReference type="Proteomes" id="UP000076852">
    <property type="component" value="Chromosome 1"/>
</dbReference>
<reference evidence="8 9" key="1">
    <citation type="journal article" date="2016" name="Gene">
        <title>PacBio SMRT assembly of a complex multi-replicon genome reveals chlorocatechol degradative operon in a region of genome plasticity.</title>
        <authorList>
            <person name="Ricker N."/>
            <person name="Shen S.Y."/>
            <person name="Goordial J."/>
            <person name="Jin S."/>
            <person name="Fulthorpe R.R."/>
        </authorList>
    </citation>
    <scope>NUCLEOTIDE SEQUENCE [LARGE SCALE GENOMIC DNA]</scope>
    <source>
        <strain evidence="8 9">OLGA172</strain>
    </source>
</reference>
<dbReference type="AlphaFoldDB" id="A0A160FKD0"/>
<evidence type="ECO:0000256" key="7">
    <source>
        <dbReference type="SAM" id="Phobius"/>
    </source>
</evidence>
<evidence type="ECO:0000256" key="3">
    <source>
        <dbReference type="ARBA" id="ARBA00022781"/>
    </source>
</evidence>
<dbReference type="PANTHER" id="PTHR33445:SF2">
    <property type="entry name" value="ATP SYNTHASE SUBUNIT B', CHLOROPLASTIC"/>
    <property type="match status" value="1"/>
</dbReference>
<evidence type="ECO:0000256" key="5">
    <source>
        <dbReference type="ARBA" id="ARBA00023136"/>
    </source>
</evidence>
<gene>
    <name evidence="8" type="ORF">AYM40_10240</name>
</gene>
<keyword evidence="6" id="KW-0066">ATP synthesis</keyword>
<evidence type="ECO:0000256" key="2">
    <source>
        <dbReference type="ARBA" id="ARBA00022448"/>
    </source>
</evidence>
<proteinExistence type="predicted"/>
<dbReference type="GO" id="GO:0016020">
    <property type="term" value="C:membrane"/>
    <property type="evidence" value="ECO:0007669"/>
    <property type="project" value="UniProtKB-SubCell"/>
</dbReference>
<evidence type="ECO:0000256" key="4">
    <source>
        <dbReference type="ARBA" id="ARBA00023065"/>
    </source>
</evidence>
<accession>A0A160FKD0</accession>
<dbReference type="InterPro" id="IPR050059">
    <property type="entry name" value="ATP_synthase_B_chain"/>
</dbReference>
<keyword evidence="7" id="KW-0812">Transmembrane</keyword>
<keyword evidence="2" id="KW-0813">Transport</keyword>
<dbReference type="RefSeq" id="WP_063496128.1">
    <property type="nucleotide sequence ID" value="NZ_CP014578.1"/>
</dbReference>
<protein>
    <submittedName>
        <fullName evidence="8">ATP synthase F0 subunit B</fullName>
    </submittedName>
</protein>
<keyword evidence="5 7" id="KW-0472">Membrane</keyword>
<comment type="subcellular location">
    <subcellularLocation>
        <location evidence="1">Membrane</location>
    </subcellularLocation>
</comment>
<dbReference type="GO" id="GO:0046961">
    <property type="term" value="F:proton-transporting ATPase activity, rotational mechanism"/>
    <property type="evidence" value="ECO:0007669"/>
    <property type="project" value="TreeGrafter"/>
</dbReference>
<dbReference type="InterPro" id="IPR000711">
    <property type="entry name" value="ATPase_OSCP/dsu"/>
</dbReference>
<sequence length="249" mass="26190">MRIDWSTLALQTINALVLIWLLARFLFRPVAGIIAERQKAAQTLIADAEAAKRAAVLERDTAVRETQQLVAARGDAMKAVAADAAAEKAALLAVAQADADRLRAAADAEAEAARVEQDKLVAVRATQLAVDIAAKLLAKLPENVRVSGFIDGLADAIAQLPEPVRAQLGANGVALTLAAPHALSPQELEHCRTVLAACLNRAVSLEVEVDPQLIAGLELRAAHAVVRNNFGADLAQIRAALLGSEHVPS</sequence>
<evidence type="ECO:0000313" key="8">
    <source>
        <dbReference type="EMBL" id="ANB72704.1"/>
    </source>
</evidence>
<evidence type="ECO:0000256" key="1">
    <source>
        <dbReference type="ARBA" id="ARBA00004370"/>
    </source>
</evidence>
<dbReference type="OrthoDB" id="466272at2"/>
<keyword evidence="7" id="KW-1133">Transmembrane helix</keyword>
<dbReference type="STRING" id="1804984.AYM40_10240"/>
<evidence type="ECO:0000256" key="6">
    <source>
        <dbReference type="ARBA" id="ARBA00023310"/>
    </source>
</evidence>
<dbReference type="PANTHER" id="PTHR33445">
    <property type="entry name" value="ATP SYNTHASE SUBUNIT B', CHLOROPLASTIC"/>
    <property type="match status" value="1"/>
</dbReference>
<organism evidence="8 9">
    <name type="scientific">Paraburkholderia phytofirmans OLGA172</name>
    <dbReference type="NCBI Taxonomy" id="1417228"/>
    <lineage>
        <taxon>Bacteria</taxon>
        <taxon>Pseudomonadati</taxon>
        <taxon>Pseudomonadota</taxon>
        <taxon>Betaproteobacteria</taxon>
        <taxon>Burkholderiales</taxon>
        <taxon>Burkholderiaceae</taxon>
        <taxon>Paraburkholderia</taxon>
    </lineage>
</organism>
<dbReference type="Pfam" id="PF00213">
    <property type="entry name" value="OSCP"/>
    <property type="match status" value="1"/>
</dbReference>
<keyword evidence="9" id="KW-1185">Reference proteome</keyword>
<dbReference type="GO" id="GO:0046933">
    <property type="term" value="F:proton-transporting ATP synthase activity, rotational mechanism"/>
    <property type="evidence" value="ECO:0007669"/>
    <property type="project" value="InterPro"/>
</dbReference>
<evidence type="ECO:0000313" key="9">
    <source>
        <dbReference type="Proteomes" id="UP000076852"/>
    </source>
</evidence>